<name>A0A4W6FT84_LATCA</name>
<evidence type="ECO:0000313" key="3">
    <source>
        <dbReference type="Ensembl" id="ENSLCAP00010053839.1"/>
    </source>
</evidence>
<feature type="domain" description="Tudor" evidence="2">
    <location>
        <begin position="72"/>
        <end position="130"/>
    </location>
</feature>
<dbReference type="InterPro" id="IPR050621">
    <property type="entry name" value="Tudor_domain_containing"/>
</dbReference>
<feature type="region of interest" description="Disordered" evidence="1">
    <location>
        <begin position="137"/>
        <end position="162"/>
    </location>
</feature>
<dbReference type="FunFam" id="2.30.30.140:FF:000018">
    <property type="entry name" value="Serine/threonine-protein kinase 31"/>
    <property type="match status" value="1"/>
</dbReference>
<reference evidence="3" key="2">
    <citation type="submission" date="2025-08" db="UniProtKB">
        <authorList>
            <consortium name="Ensembl"/>
        </authorList>
    </citation>
    <scope>IDENTIFICATION</scope>
</reference>
<dbReference type="SUPFAM" id="SSF63748">
    <property type="entry name" value="Tudor/PWWP/MBT"/>
    <property type="match status" value="1"/>
</dbReference>
<dbReference type="InterPro" id="IPR002999">
    <property type="entry name" value="Tudor"/>
</dbReference>
<evidence type="ECO:0000256" key="1">
    <source>
        <dbReference type="SAM" id="MobiDB-lite"/>
    </source>
</evidence>
<reference evidence="4" key="1">
    <citation type="submission" date="2015-09" db="EMBL/GenBank/DDBJ databases">
        <authorList>
            <person name="Sai Rama Sridatta P."/>
        </authorList>
    </citation>
    <scope>NUCLEOTIDE SEQUENCE [LARGE SCALE GENOMIC DNA]</scope>
</reference>
<keyword evidence="4" id="KW-1185">Reference proteome</keyword>
<reference evidence="3" key="3">
    <citation type="submission" date="2025-09" db="UniProtKB">
        <authorList>
            <consortium name="Ensembl"/>
        </authorList>
    </citation>
    <scope>IDENTIFICATION</scope>
</reference>
<dbReference type="PANTHER" id="PTHR22948">
    <property type="entry name" value="TUDOR DOMAIN CONTAINING PROTEIN"/>
    <property type="match status" value="1"/>
</dbReference>
<dbReference type="Ensembl" id="ENSLCAT00010055238.1">
    <property type="protein sequence ID" value="ENSLCAP00010053839.1"/>
    <property type="gene ID" value="ENSLCAG00010025052.1"/>
</dbReference>
<dbReference type="PANTHER" id="PTHR22948:SF29">
    <property type="entry name" value="FI02030P-RELATED"/>
    <property type="match status" value="1"/>
</dbReference>
<dbReference type="STRING" id="8187.ENSLCAP00010053839"/>
<accession>A0A4W6FT84</accession>
<dbReference type="SMART" id="SM00333">
    <property type="entry name" value="TUDOR"/>
    <property type="match status" value="1"/>
</dbReference>
<dbReference type="InParanoid" id="A0A4W6FT84"/>
<evidence type="ECO:0000313" key="4">
    <source>
        <dbReference type="Proteomes" id="UP000314980"/>
    </source>
</evidence>
<dbReference type="Proteomes" id="UP000314980">
    <property type="component" value="Unassembled WGS sequence"/>
</dbReference>
<dbReference type="Gene3D" id="2.40.50.90">
    <property type="match status" value="1"/>
</dbReference>
<dbReference type="AlphaFoldDB" id="A0A4W6FT84"/>
<proteinExistence type="predicted"/>
<dbReference type="InterPro" id="IPR035437">
    <property type="entry name" value="SNase_OB-fold_sf"/>
</dbReference>
<organism evidence="3 4">
    <name type="scientific">Lates calcarifer</name>
    <name type="common">Barramundi</name>
    <name type="synonym">Holocentrus calcarifer</name>
    <dbReference type="NCBI Taxonomy" id="8187"/>
    <lineage>
        <taxon>Eukaryota</taxon>
        <taxon>Metazoa</taxon>
        <taxon>Chordata</taxon>
        <taxon>Craniata</taxon>
        <taxon>Vertebrata</taxon>
        <taxon>Euteleostomi</taxon>
        <taxon>Actinopterygii</taxon>
        <taxon>Neopterygii</taxon>
        <taxon>Teleostei</taxon>
        <taxon>Neoteleostei</taxon>
        <taxon>Acanthomorphata</taxon>
        <taxon>Carangaria</taxon>
        <taxon>Carangaria incertae sedis</taxon>
        <taxon>Centropomidae</taxon>
        <taxon>Lates</taxon>
    </lineage>
</organism>
<sequence length="162" mass="18205">MTQLNVSTGNVNTCVYKKPDISKNDTVEVYASCIVEPHFFWCQYANTEDINKLSELAEEAGQAQQDMMFAETLGPGSTCLALFSSDNQWYRAQVIQRTDDTLHVMFIDYGNESDVDIKNVRSLGGFSIKKKKKKKKKKAAHLQVPGSQMSHKSDFKTVVGIK</sequence>
<evidence type="ECO:0000259" key="2">
    <source>
        <dbReference type="PROSITE" id="PS50304"/>
    </source>
</evidence>
<dbReference type="PROSITE" id="PS50304">
    <property type="entry name" value="TUDOR"/>
    <property type="match status" value="1"/>
</dbReference>
<dbReference type="GeneTree" id="ENSGT00940000159049"/>
<dbReference type="Pfam" id="PF00567">
    <property type="entry name" value="TUDOR"/>
    <property type="match status" value="1"/>
</dbReference>
<protein>
    <recommendedName>
        <fullName evidence="2">Tudor domain-containing protein</fullName>
    </recommendedName>
</protein>
<dbReference type="Gene3D" id="2.30.30.140">
    <property type="match status" value="1"/>
</dbReference>